<dbReference type="Proteomes" id="UP001578633">
    <property type="component" value="Chromosome 2"/>
</dbReference>
<dbReference type="GeneID" id="96082697"/>
<keyword evidence="2" id="KW-1185">Reference proteome</keyword>
<gene>
    <name evidence="1" type="ORF">ACET3X_002375</name>
</gene>
<evidence type="ECO:0000313" key="2">
    <source>
        <dbReference type="Proteomes" id="UP001578633"/>
    </source>
</evidence>
<name>A0ABR3UPG8_9PLEO</name>
<evidence type="ECO:0000313" key="1">
    <source>
        <dbReference type="EMBL" id="KAL1798338.1"/>
    </source>
</evidence>
<dbReference type="RefSeq" id="XP_069308922.1">
    <property type="nucleotide sequence ID" value="XM_069449111.1"/>
</dbReference>
<sequence>MKPKPNMQDIINGAYQVGHRDPSDKGPWTHHWKDEKGNKFTAQYWLPGQPAPTGKFPRAPETPPDPMAEYHKARAHGRQSTFHGACGLREGYGMGVPQGFENGYGMVEMGGQAWETGFGHGLLFGGIQGYHDGHEDYFDDWDQYDRYDAEFGGEYGAFDGYGGYDEGYDGYYGGGYDGEYDQGYGGYYGGGHGYW</sequence>
<comment type="caution">
    <text evidence="1">The sequence shown here is derived from an EMBL/GenBank/DDBJ whole genome shotgun (WGS) entry which is preliminary data.</text>
</comment>
<organism evidence="1 2">
    <name type="scientific">Alternaria dauci</name>
    <dbReference type="NCBI Taxonomy" id="48095"/>
    <lineage>
        <taxon>Eukaryota</taxon>
        <taxon>Fungi</taxon>
        <taxon>Dikarya</taxon>
        <taxon>Ascomycota</taxon>
        <taxon>Pezizomycotina</taxon>
        <taxon>Dothideomycetes</taxon>
        <taxon>Pleosporomycetidae</taxon>
        <taxon>Pleosporales</taxon>
        <taxon>Pleosporineae</taxon>
        <taxon>Pleosporaceae</taxon>
        <taxon>Alternaria</taxon>
        <taxon>Alternaria sect. Porri</taxon>
    </lineage>
</organism>
<accession>A0ABR3UPG8</accession>
<reference evidence="1 2" key="1">
    <citation type="submission" date="2024-09" db="EMBL/GenBank/DDBJ databases">
        <title>T2T genomes of carrot and Alternaria dauci and their utility for understanding host-pathogen interaction during carrot leaf blight disease.</title>
        <authorList>
            <person name="Liu W."/>
            <person name="Xu S."/>
            <person name="Ou C."/>
            <person name="Liu X."/>
            <person name="Zhuang F."/>
            <person name="Deng X.W."/>
        </authorList>
    </citation>
    <scope>NUCLEOTIDE SEQUENCE [LARGE SCALE GENOMIC DNA]</scope>
    <source>
        <strain evidence="1 2">A2016</strain>
    </source>
</reference>
<dbReference type="EMBL" id="JBHGVX010000002">
    <property type="protein sequence ID" value="KAL1798338.1"/>
    <property type="molecule type" value="Genomic_DNA"/>
</dbReference>
<protein>
    <submittedName>
        <fullName evidence="1">Uncharacterized protein</fullName>
    </submittedName>
</protein>
<proteinExistence type="predicted"/>